<proteinExistence type="predicted"/>
<name>A0A2W2FW72_9ACTN</name>
<organism evidence="1 2">
    <name type="scientific">Spongiactinospora gelatinilytica</name>
    <dbReference type="NCBI Taxonomy" id="2666298"/>
    <lineage>
        <taxon>Bacteria</taxon>
        <taxon>Bacillati</taxon>
        <taxon>Actinomycetota</taxon>
        <taxon>Actinomycetes</taxon>
        <taxon>Streptosporangiales</taxon>
        <taxon>Streptosporangiaceae</taxon>
        <taxon>Spongiactinospora</taxon>
    </lineage>
</organism>
<reference evidence="1 2" key="1">
    <citation type="submission" date="2018-01" db="EMBL/GenBank/DDBJ databases">
        <title>Draft genome sequence of Sphaerisporangium sp. 7K107.</title>
        <authorList>
            <person name="Sahin N."/>
            <person name="Saygin H."/>
            <person name="Ay H."/>
        </authorList>
    </citation>
    <scope>NUCLEOTIDE SEQUENCE [LARGE SCALE GENOMIC DNA]</scope>
    <source>
        <strain evidence="1 2">7K107</strain>
    </source>
</reference>
<dbReference type="Pfam" id="PF09617">
    <property type="entry name" value="Cas_GSU0053"/>
    <property type="match status" value="1"/>
</dbReference>
<gene>
    <name evidence="1" type="primary">cas7u</name>
    <name evidence="1" type="ORF">C1I98_22975</name>
</gene>
<dbReference type="EMBL" id="POUA01000196">
    <property type="protein sequence ID" value="PZG39901.1"/>
    <property type="molecule type" value="Genomic_DNA"/>
</dbReference>
<dbReference type="Proteomes" id="UP000248544">
    <property type="component" value="Unassembled WGS sequence"/>
</dbReference>
<evidence type="ECO:0000313" key="2">
    <source>
        <dbReference type="Proteomes" id="UP000248544"/>
    </source>
</evidence>
<comment type="caution">
    <text evidence="1">The sequence shown here is derived from an EMBL/GenBank/DDBJ whole genome shotgun (WGS) entry which is preliminary data.</text>
</comment>
<sequence>MATLVRIVGGVCHCTHGSGNSGAWRGKEKLLSTDLAARLLQAVGPDRAHTALVVKALYQPVGGAGNGLMPPTFPVDKNERDLTKKYLVGERLVDGERQVTVTVDQEQSQANRVEEALRDARDGGRIELPAFEMRLATAHGEVRITSFDAPHRYADAYWRDSTIGGVAFDKSEVGRRLRSVSAADARPLFEREPASLIYGAWDSHRKGRWPKFARLYTAIMYGLDPVFGVRRGGRLDPVNLTGAIDDKNKAENGWGYIAEGTKKAGQKLSEIGHGNIAPNPVPGGVSVREVRRVASVSLAGLERLRFGDAPAEAATSARATLLALALAGDRLAFARPSVWLRSGCDLAQASEEVGLELPGGELEPLEVSAADALGAFHELRVRTAKLGIEMASDVISVAPVKSLRDAIESTVANASTDGE</sequence>
<dbReference type="AlphaFoldDB" id="A0A2W2FW72"/>
<protein>
    <submittedName>
        <fullName evidence="1">Type I-U CRISPR-associated protein Cas7</fullName>
    </submittedName>
</protein>
<keyword evidence="2" id="KW-1185">Reference proteome</keyword>
<accession>A0A2W2FW72</accession>
<dbReference type="NCBIfam" id="TIGR02570">
    <property type="entry name" value="cas7_GSU0053"/>
    <property type="match status" value="1"/>
</dbReference>
<evidence type="ECO:0000313" key="1">
    <source>
        <dbReference type="EMBL" id="PZG39901.1"/>
    </source>
</evidence>
<dbReference type="InterPro" id="IPR013403">
    <property type="entry name" value="CRISPR-assoc_prot_Csb1/Cas7u"/>
</dbReference>